<protein>
    <submittedName>
        <fullName evidence="1">Uncharacterized protein</fullName>
    </submittedName>
</protein>
<name>A0A9W8NDT3_9PEZI</name>
<comment type="caution">
    <text evidence="1">The sequence shown here is derived from an EMBL/GenBank/DDBJ whole genome shotgun (WGS) entry which is preliminary data.</text>
</comment>
<dbReference type="Proteomes" id="UP001148614">
    <property type="component" value="Unassembled WGS sequence"/>
</dbReference>
<reference evidence="1" key="1">
    <citation type="submission" date="2022-07" db="EMBL/GenBank/DDBJ databases">
        <title>Genome Sequence of Xylaria arbuscula.</title>
        <authorList>
            <person name="Buettner E."/>
        </authorList>
    </citation>
    <scope>NUCLEOTIDE SEQUENCE</scope>
    <source>
        <strain evidence="1">VT107</strain>
    </source>
</reference>
<evidence type="ECO:0000313" key="1">
    <source>
        <dbReference type="EMBL" id="KAJ3570334.1"/>
    </source>
</evidence>
<sequence length="77" mass="9126">MSSTPPARLLSRQDLEDLEVFRRLDDENPDLNREELLSALRREVGHEPSRVVIRIIKLYFDPYWESKAVAWWKMAGN</sequence>
<evidence type="ECO:0000313" key="2">
    <source>
        <dbReference type="Proteomes" id="UP001148614"/>
    </source>
</evidence>
<dbReference type="AlphaFoldDB" id="A0A9W8NDT3"/>
<dbReference type="EMBL" id="JANPWZ010000946">
    <property type="protein sequence ID" value="KAJ3570334.1"/>
    <property type="molecule type" value="Genomic_DNA"/>
</dbReference>
<accession>A0A9W8NDT3</accession>
<organism evidence="1 2">
    <name type="scientific">Xylaria arbuscula</name>
    <dbReference type="NCBI Taxonomy" id="114810"/>
    <lineage>
        <taxon>Eukaryota</taxon>
        <taxon>Fungi</taxon>
        <taxon>Dikarya</taxon>
        <taxon>Ascomycota</taxon>
        <taxon>Pezizomycotina</taxon>
        <taxon>Sordariomycetes</taxon>
        <taxon>Xylariomycetidae</taxon>
        <taxon>Xylariales</taxon>
        <taxon>Xylariaceae</taxon>
        <taxon>Xylaria</taxon>
    </lineage>
</organism>
<proteinExistence type="predicted"/>
<keyword evidence="2" id="KW-1185">Reference proteome</keyword>
<gene>
    <name evidence="1" type="ORF">NPX13_g5764</name>
</gene>